<dbReference type="Gene3D" id="1.20.1250.20">
    <property type="entry name" value="MFS general substrate transporter like domains"/>
    <property type="match status" value="1"/>
</dbReference>
<protein>
    <submittedName>
        <fullName evidence="9">MFS transporter</fullName>
    </submittedName>
</protein>
<feature type="transmembrane region" description="Helical" evidence="7">
    <location>
        <begin position="21"/>
        <end position="41"/>
    </location>
</feature>
<evidence type="ECO:0000313" key="10">
    <source>
        <dbReference type="Proteomes" id="UP000228859"/>
    </source>
</evidence>
<reference evidence="9 10" key="1">
    <citation type="journal article" date="2017" name="Front. Microbiol.">
        <title>Comparative Genomic Analysis of the Class Epsilonproteobacteria and Proposed Reclassification to Epsilonbacteraeota (phyl. nov.).</title>
        <authorList>
            <person name="Waite D.W."/>
            <person name="Vanwonterghem I."/>
            <person name="Rinke C."/>
            <person name="Parks D.H."/>
            <person name="Zhang Y."/>
            <person name="Takai K."/>
            <person name="Sievert S.M."/>
            <person name="Simon J."/>
            <person name="Campbell B.J."/>
            <person name="Hanson T.E."/>
            <person name="Woyke T."/>
            <person name="Klotz M.G."/>
            <person name="Hugenholtz P."/>
        </authorList>
    </citation>
    <scope>NUCLEOTIDE SEQUENCE [LARGE SCALE GENOMIC DNA]</scope>
    <source>
        <strain evidence="9">UBA12443</strain>
    </source>
</reference>
<dbReference type="InterPro" id="IPR005828">
    <property type="entry name" value="MFS_sugar_transport-like"/>
</dbReference>
<feature type="domain" description="Major facilitator superfamily (MFS) profile" evidence="8">
    <location>
        <begin position="11"/>
        <end position="90"/>
    </location>
</feature>
<comment type="subcellular location">
    <subcellularLocation>
        <location evidence="1">Cell membrane</location>
        <topology evidence="1">Multi-pass membrane protein</topology>
    </subcellularLocation>
</comment>
<evidence type="ECO:0000256" key="3">
    <source>
        <dbReference type="ARBA" id="ARBA00022475"/>
    </source>
</evidence>
<keyword evidence="6 7" id="KW-0472">Membrane</keyword>
<evidence type="ECO:0000256" key="5">
    <source>
        <dbReference type="ARBA" id="ARBA00022989"/>
    </source>
</evidence>
<dbReference type="InterPro" id="IPR020846">
    <property type="entry name" value="MFS_dom"/>
</dbReference>
<dbReference type="PANTHER" id="PTHR43045:SF1">
    <property type="entry name" value="SHIKIMATE TRANSPORTER"/>
    <property type="match status" value="1"/>
</dbReference>
<name>A0A2D3WKQ7_9BACT</name>
<dbReference type="PANTHER" id="PTHR43045">
    <property type="entry name" value="SHIKIMATE TRANSPORTER"/>
    <property type="match status" value="1"/>
</dbReference>
<feature type="transmembrane region" description="Helical" evidence="7">
    <location>
        <begin position="47"/>
        <end position="71"/>
    </location>
</feature>
<keyword evidence="2" id="KW-0813">Transport</keyword>
<dbReference type="GO" id="GO:0022857">
    <property type="term" value="F:transmembrane transporter activity"/>
    <property type="evidence" value="ECO:0007669"/>
    <property type="project" value="InterPro"/>
</dbReference>
<dbReference type="AlphaFoldDB" id="A0A2D3WKQ7"/>
<dbReference type="SUPFAM" id="SSF103473">
    <property type="entry name" value="MFS general substrate transporter"/>
    <property type="match status" value="1"/>
</dbReference>
<evidence type="ECO:0000313" key="9">
    <source>
        <dbReference type="EMBL" id="DAB38886.1"/>
    </source>
</evidence>
<evidence type="ECO:0000259" key="8">
    <source>
        <dbReference type="PROSITE" id="PS50850"/>
    </source>
</evidence>
<sequence length="90" mass="9809">MDRLIRSKKKIIAAGIIGNVIEYYDFALIGFLAVMMGNLFFPSHDPFLSLLGSFGAFAAGMIMRPVGALVFGHIGDRIGRRFALMTSLAL</sequence>
<dbReference type="Proteomes" id="UP000228859">
    <property type="component" value="Unassembled WGS sequence"/>
</dbReference>
<dbReference type="Pfam" id="PF00083">
    <property type="entry name" value="Sugar_tr"/>
    <property type="match status" value="1"/>
</dbReference>
<keyword evidence="5 7" id="KW-1133">Transmembrane helix</keyword>
<evidence type="ECO:0000256" key="6">
    <source>
        <dbReference type="ARBA" id="ARBA00023136"/>
    </source>
</evidence>
<keyword evidence="4 7" id="KW-0812">Transmembrane</keyword>
<evidence type="ECO:0000256" key="7">
    <source>
        <dbReference type="SAM" id="Phobius"/>
    </source>
</evidence>
<keyword evidence="3" id="KW-1003">Cell membrane</keyword>
<dbReference type="InterPro" id="IPR036259">
    <property type="entry name" value="MFS_trans_sf"/>
</dbReference>
<gene>
    <name evidence="9" type="ORF">CFH83_03560</name>
</gene>
<proteinExistence type="predicted"/>
<evidence type="ECO:0000256" key="4">
    <source>
        <dbReference type="ARBA" id="ARBA00022692"/>
    </source>
</evidence>
<organism evidence="9 10">
    <name type="scientific">Sulfuricurvum kujiense</name>
    <dbReference type="NCBI Taxonomy" id="148813"/>
    <lineage>
        <taxon>Bacteria</taxon>
        <taxon>Pseudomonadati</taxon>
        <taxon>Campylobacterota</taxon>
        <taxon>Epsilonproteobacteria</taxon>
        <taxon>Campylobacterales</taxon>
        <taxon>Sulfurimonadaceae</taxon>
        <taxon>Sulfuricurvum</taxon>
    </lineage>
</organism>
<dbReference type="EMBL" id="DLUI01000057">
    <property type="protein sequence ID" value="DAB38886.1"/>
    <property type="molecule type" value="Genomic_DNA"/>
</dbReference>
<evidence type="ECO:0000256" key="1">
    <source>
        <dbReference type="ARBA" id="ARBA00004651"/>
    </source>
</evidence>
<dbReference type="PROSITE" id="PS50850">
    <property type="entry name" value="MFS"/>
    <property type="match status" value="1"/>
</dbReference>
<feature type="non-terminal residue" evidence="9">
    <location>
        <position position="90"/>
    </location>
</feature>
<comment type="caution">
    <text evidence="9">The sequence shown here is derived from an EMBL/GenBank/DDBJ whole genome shotgun (WGS) entry which is preliminary data.</text>
</comment>
<dbReference type="GO" id="GO:0005886">
    <property type="term" value="C:plasma membrane"/>
    <property type="evidence" value="ECO:0007669"/>
    <property type="project" value="UniProtKB-SubCell"/>
</dbReference>
<accession>A0A2D3WKQ7</accession>
<evidence type="ECO:0000256" key="2">
    <source>
        <dbReference type="ARBA" id="ARBA00022448"/>
    </source>
</evidence>